<comment type="caution">
    <text evidence="1">The sequence shown here is derived from an EMBL/GenBank/DDBJ whole genome shotgun (WGS) entry which is preliminary data.</text>
</comment>
<protein>
    <recommendedName>
        <fullName evidence="3">DUF4258 domain-containing protein</fullName>
    </recommendedName>
</protein>
<organism evidence="1 2">
    <name type="scientific">Ramlibacter aurantiacus</name>
    <dbReference type="NCBI Taxonomy" id="2801330"/>
    <lineage>
        <taxon>Bacteria</taxon>
        <taxon>Pseudomonadati</taxon>
        <taxon>Pseudomonadota</taxon>
        <taxon>Betaproteobacteria</taxon>
        <taxon>Burkholderiales</taxon>
        <taxon>Comamonadaceae</taxon>
        <taxon>Ramlibacter</taxon>
    </lineage>
</organism>
<keyword evidence="2" id="KW-1185">Reference proteome</keyword>
<accession>A0A937D2G9</accession>
<reference evidence="1" key="1">
    <citation type="submission" date="2021-01" db="EMBL/GenBank/DDBJ databases">
        <title>Ramlibacter sp. strain AW1 16S ribosomal RNA gene Genome sequencing and assembly.</title>
        <authorList>
            <person name="Kang M."/>
        </authorList>
    </citation>
    <scope>NUCLEOTIDE SEQUENCE</scope>
    <source>
        <strain evidence="1">AW1</strain>
    </source>
</reference>
<sequence>MPSASNAQYDPLARRKIELSRHASKRASQRAITQDCVPLILAYGERSHDGRGGVRYLLTQRSMASLGRAIGHSQRLEALAGCYAVVDAANEQTVITLGHRYQ</sequence>
<dbReference type="AlphaFoldDB" id="A0A937D2G9"/>
<evidence type="ECO:0008006" key="3">
    <source>
        <dbReference type="Google" id="ProtNLM"/>
    </source>
</evidence>
<dbReference type="EMBL" id="JAEQNA010000001">
    <property type="protein sequence ID" value="MBL0419735.1"/>
    <property type="molecule type" value="Genomic_DNA"/>
</dbReference>
<dbReference type="RefSeq" id="WP_201682744.1">
    <property type="nucleotide sequence ID" value="NZ_JAEQNA010000001.1"/>
</dbReference>
<evidence type="ECO:0000313" key="2">
    <source>
        <dbReference type="Proteomes" id="UP000613011"/>
    </source>
</evidence>
<proteinExistence type="predicted"/>
<gene>
    <name evidence="1" type="ORF">JI739_05165</name>
</gene>
<evidence type="ECO:0000313" key="1">
    <source>
        <dbReference type="EMBL" id="MBL0419735.1"/>
    </source>
</evidence>
<name>A0A937D2G9_9BURK</name>
<dbReference type="Proteomes" id="UP000613011">
    <property type="component" value="Unassembled WGS sequence"/>
</dbReference>